<keyword evidence="7" id="KW-1185">Reference proteome</keyword>
<evidence type="ECO:0000256" key="1">
    <source>
        <dbReference type="ARBA" id="ARBA00022993"/>
    </source>
</evidence>
<name>A0A8S9ZNK2_9BILA</name>
<dbReference type="InterPro" id="IPR003382">
    <property type="entry name" value="Flavoprotein"/>
</dbReference>
<dbReference type="GO" id="GO:0004633">
    <property type="term" value="F:phosphopantothenoylcysteine decarboxylase activity"/>
    <property type="evidence" value="ECO:0007669"/>
    <property type="project" value="TreeGrafter"/>
</dbReference>
<keyword evidence="4" id="KW-0812">Transmembrane</keyword>
<feature type="transmembrane region" description="Helical" evidence="4">
    <location>
        <begin position="12"/>
        <end position="30"/>
    </location>
</feature>
<accession>A0A8S9ZNK2</accession>
<dbReference type="SUPFAM" id="SSF52507">
    <property type="entry name" value="Homo-oligomeric flavin-containing Cys decarboxylases, HFCD"/>
    <property type="match status" value="1"/>
</dbReference>
<protein>
    <submittedName>
        <fullName evidence="6">Flavoprotein domain-containing protein</fullName>
    </submittedName>
</protein>
<dbReference type="PANTHER" id="PTHR14359">
    <property type="entry name" value="HOMO-OLIGOMERIC FLAVIN CONTAINING CYS DECARBOXYLASE FAMILY"/>
    <property type="match status" value="1"/>
</dbReference>
<dbReference type="OrthoDB" id="1532798at2759"/>
<dbReference type="EMBL" id="JABEBT010000053">
    <property type="protein sequence ID" value="KAF7634656.1"/>
    <property type="molecule type" value="Genomic_DNA"/>
</dbReference>
<proteinExistence type="inferred from homology"/>
<gene>
    <name evidence="6" type="ORF">Mgra_00005905</name>
</gene>
<dbReference type="InterPro" id="IPR036551">
    <property type="entry name" value="Flavin_trans-like"/>
</dbReference>
<evidence type="ECO:0000256" key="2">
    <source>
        <dbReference type="ARBA" id="ARBA00038350"/>
    </source>
</evidence>
<dbReference type="GO" id="GO:0015937">
    <property type="term" value="P:coenzyme A biosynthetic process"/>
    <property type="evidence" value="ECO:0007669"/>
    <property type="project" value="UniProtKB-KW"/>
</dbReference>
<organism evidence="6 7">
    <name type="scientific">Meloidogyne graminicola</name>
    <dbReference type="NCBI Taxonomy" id="189291"/>
    <lineage>
        <taxon>Eukaryota</taxon>
        <taxon>Metazoa</taxon>
        <taxon>Ecdysozoa</taxon>
        <taxon>Nematoda</taxon>
        <taxon>Chromadorea</taxon>
        <taxon>Rhabditida</taxon>
        <taxon>Tylenchina</taxon>
        <taxon>Tylenchomorpha</taxon>
        <taxon>Tylenchoidea</taxon>
        <taxon>Meloidogynidae</taxon>
        <taxon>Meloidogyninae</taxon>
        <taxon>Meloidogyne</taxon>
    </lineage>
</organism>
<keyword evidence="4" id="KW-0472">Membrane</keyword>
<comment type="caution">
    <text evidence="6">The sequence shown here is derived from an EMBL/GenBank/DDBJ whole genome shotgun (WGS) entry which is preliminary data.</text>
</comment>
<dbReference type="Pfam" id="PF02441">
    <property type="entry name" value="Flavoprotein"/>
    <property type="match status" value="1"/>
</dbReference>
<keyword evidence="1" id="KW-0173">Coenzyme A biosynthesis</keyword>
<reference evidence="6" key="1">
    <citation type="journal article" date="2020" name="Ecol. Evol.">
        <title>Genome structure and content of the rice root-knot nematode (Meloidogyne graminicola).</title>
        <authorList>
            <person name="Phan N.T."/>
            <person name="Danchin E.G.J."/>
            <person name="Klopp C."/>
            <person name="Perfus-Barbeoch L."/>
            <person name="Kozlowski D.K."/>
            <person name="Koutsovoulos G.D."/>
            <person name="Lopez-Roques C."/>
            <person name="Bouchez O."/>
            <person name="Zahm M."/>
            <person name="Besnard G."/>
            <person name="Bellafiore S."/>
        </authorList>
    </citation>
    <scope>NUCLEOTIDE SEQUENCE</scope>
    <source>
        <strain evidence="6">VN-18</strain>
    </source>
</reference>
<dbReference type="Proteomes" id="UP000605970">
    <property type="component" value="Unassembled WGS sequence"/>
</dbReference>
<evidence type="ECO:0000256" key="3">
    <source>
        <dbReference type="SAM" id="MobiDB-lite"/>
    </source>
</evidence>
<evidence type="ECO:0000313" key="6">
    <source>
        <dbReference type="EMBL" id="KAF7634656.1"/>
    </source>
</evidence>
<evidence type="ECO:0000313" key="7">
    <source>
        <dbReference type="Proteomes" id="UP000605970"/>
    </source>
</evidence>
<evidence type="ECO:0000256" key="4">
    <source>
        <dbReference type="SAM" id="Phobius"/>
    </source>
</evidence>
<comment type="similarity">
    <text evidence="2">Belongs to the HFCD (homooligomeric flavin containing Cys decarboxylase) superfamily.</text>
</comment>
<dbReference type="GO" id="GO:0071513">
    <property type="term" value="C:phosphopantothenoylcysteine decarboxylase complex"/>
    <property type="evidence" value="ECO:0007669"/>
    <property type="project" value="TreeGrafter"/>
</dbReference>
<dbReference type="GO" id="GO:0010181">
    <property type="term" value="F:FMN binding"/>
    <property type="evidence" value="ECO:0007669"/>
    <property type="project" value="TreeGrafter"/>
</dbReference>
<feature type="region of interest" description="Disordered" evidence="3">
    <location>
        <begin position="46"/>
        <end position="75"/>
    </location>
</feature>
<evidence type="ECO:0000259" key="5">
    <source>
        <dbReference type="Pfam" id="PF02441"/>
    </source>
</evidence>
<dbReference type="PANTHER" id="PTHR14359:SF6">
    <property type="entry name" value="PHOSPHOPANTOTHENOYLCYSTEINE DECARBOXYLASE"/>
    <property type="match status" value="1"/>
</dbReference>
<sequence length="319" mass="36433">MGIRVKEENISSIIKFYFTIIISMLCYYRISNFCLHYYKNRRMEDTTLETNTPPPEKRGKVEMGSDDDEKVDNNFDINEQPSRREVSLEVVSTEANGAQPSNSVPLLSIPFNRRPAFDSGHRIARLGGKYHIILAVTGSVAAIKTNELIQELKRQSPPNKLVIKIVTTQSALYFFDPNDLRDVTVYEDRDEWNMWKKRGDPVLHIELRKWADSLVIAPLDANTLAKIANGFSDNLVTSLIRAWDQKKLLYFAPAMNTAMWENPLTYQHLKTLKELLLYREIPPIEKELMCGDKGYGAMASPQMIASILASDIKNKFAVL</sequence>
<dbReference type="Gene3D" id="3.40.50.1950">
    <property type="entry name" value="Flavin prenyltransferase-like"/>
    <property type="match status" value="1"/>
</dbReference>
<keyword evidence="4" id="KW-1133">Transmembrane helix</keyword>
<dbReference type="AlphaFoldDB" id="A0A8S9ZNK2"/>
<feature type="domain" description="Flavoprotein" evidence="5">
    <location>
        <begin position="131"/>
        <end position="286"/>
    </location>
</feature>